<accession>A0A4P8WMT1</accession>
<evidence type="ECO:0000313" key="7">
    <source>
        <dbReference type="EMBL" id="QCS44899.1"/>
    </source>
</evidence>
<feature type="transmembrane region" description="Helical" evidence="6">
    <location>
        <begin position="103"/>
        <end position="127"/>
    </location>
</feature>
<dbReference type="PANTHER" id="PTHR30250:SF28">
    <property type="entry name" value="POLYSACCHARIDE BIOSYNTHESIS PROTEIN"/>
    <property type="match status" value="1"/>
</dbReference>
<dbReference type="RefSeq" id="WP_138247289.1">
    <property type="nucleotide sequence ID" value="NZ_CP040332.1"/>
</dbReference>
<dbReference type="AlphaFoldDB" id="A0A4P8WMT1"/>
<dbReference type="GeneID" id="40267940"/>
<gene>
    <name evidence="7" type="ORF">FEJ81_21670</name>
</gene>
<dbReference type="Pfam" id="PF01943">
    <property type="entry name" value="Polysacc_synt"/>
    <property type="match status" value="1"/>
</dbReference>
<feature type="transmembrane region" description="Helical" evidence="6">
    <location>
        <begin position="437"/>
        <end position="458"/>
    </location>
</feature>
<evidence type="ECO:0000256" key="5">
    <source>
        <dbReference type="ARBA" id="ARBA00023136"/>
    </source>
</evidence>
<dbReference type="Proteomes" id="UP000302218">
    <property type="component" value="Plasmid pNVE414"/>
</dbReference>
<comment type="subcellular location">
    <subcellularLocation>
        <location evidence="1">Cell membrane</location>
        <topology evidence="1">Multi-pass membrane protein</topology>
    </subcellularLocation>
</comment>
<dbReference type="InterPro" id="IPR050833">
    <property type="entry name" value="Poly_Biosynth_Transport"/>
</dbReference>
<feature type="transmembrane region" description="Helical" evidence="6">
    <location>
        <begin position="407"/>
        <end position="425"/>
    </location>
</feature>
<evidence type="ECO:0000313" key="8">
    <source>
        <dbReference type="Proteomes" id="UP000302218"/>
    </source>
</evidence>
<organism evidence="7 8">
    <name type="scientific">Natrinema versiforme</name>
    <dbReference type="NCBI Taxonomy" id="88724"/>
    <lineage>
        <taxon>Archaea</taxon>
        <taxon>Methanobacteriati</taxon>
        <taxon>Methanobacteriota</taxon>
        <taxon>Stenosarchaea group</taxon>
        <taxon>Halobacteria</taxon>
        <taxon>Halobacteriales</taxon>
        <taxon>Natrialbaceae</taxon>
        <taxon>Natrinema</taxon>
    </lineage>
</organism>
<feature type="transmembrane region" description="Helical" evidence="6">
    <location>
        <begin position="369"/>
        <end position="395"/>
    </location>
</feature>
<evidence type="ECO:0000256" key="1">
    <source>
        <dbReference type="ARBA" id="ARBA00004651"/>
    </source>
</evidence>
<name>A0A4P8WMT1_9EURY</name>
<dbReference type="InterPro" id="IPR002797">
    <property type="entry name" value="Polysacc_synth"/>
</dbReference>
<feature type="transmembrane region" description="Helical" evidence="6">
    <location>
        <begin position="74"/>
        <end position="97"/>
    </location>
</feature>
<keyword evidence="3 6" id="KW-0812">Transmembrane</keyword>
<geneLocation type="plasmid" evidence="8">
    <name>pnve414</name>
</geneLocation>
<feature type="transmembrane region" description="Helical" evidence="6">
    <location>
        <begin position="148"/>
        <end position="165"/>
    </location>
</feature>
<protein>
    <submittedName>
        <fullName evidence="7">Polysaccharide biosynthesis protein</fullName>
    </submittedName>
</protein>
<dbReference type="KEGG" id="nvr:FEJ81_21670"/>
<feature type="transmembrane region" description="Helical" evidence="6">
    <location>
        <begin position="223"/>
        <end position="245"/>
    </location>
</feature>
<keyword evidence="5 6" id="KW-0472">Membrane</keyword>
<keyword evidence="7" id="KW-0614">Plasmid</keyword>
<keyword evidence="2" id="KW-1003">Cell membrane</keyword>
<evidence type="ECO:0000256" key="3">
    <source>
        <dbReference type="ARBA" id="ARBA00022692"/>
    </source>
</evidence>
<feature type="transmembrane region" description="Helical" evidence="6">
    <location>
        <begin position="282"/>
        <end position="300"/>
    </location>
</feature>
<proteinExistence type="predicted"/>
<keyword evidence="4 6" id="KW-1133">Transmembrane helix</keyword>
<feature type="transmembrane region" description="Helical" evidence="6">
    <location>
        <begin position="171"/>
        <end position="192"/>
    </location>
</feature>
<dbReference type="PANTHER" id="PTHR30250">
    <property type="entry name" value="PST FAMILY PREDICTED COLANIC ACID TRANSPORTER"/>
    <property type="match status" value="1"/>
</dbReference>
<evidence type="ECO:0000256" key="2">
    <source>
        <dbReference type="ARBA" id="ARBA00022475"/>
    </source>
</evidence>
<reference evidence="8" key="1">
    <citation type="submission" date="2019-05" db="EMBL/GenBank/DDBJ databases">
        <title>Genome sequence and methylation pattern of the halophilic Archaeon Natrinema versiforme BOL5-4.</title>
        <authorList>
            <person name="DasSarma P."/>
            <person name="Anton B.P."/>
            <person name="DasSarma S.L."/>
            <person name="Martinez F.L."/>
            <person name="Guzman D."/>
            <person name="Roberts R.J."/>
            <person name="DasSarma S."/>
        </authorList>
    </citation>
    <scope>NUCLEOTIDE SEQUENCE [LARGE SCALE GENOMIC DNA]</scope>
    <source>
        <strain evidence="8">BOL5-4</strain>
        <plasmid evidence="8">pnve414</plasmid>
    </source>
</reference>
<sequence length="480" mass="51156">MKLGQTSLVYYGTTVVATVIGFLSTVYFARVLGAERYGIYTLAIAVVLWLKIGGQFGITTAVTKRLSEGDDRGAFVVAGAVMLAIPIAALSAAIFLFREHLNAYVGVQAASLIALLFFASLFFEYAIAVLNGYRLVHVSGFVSLGRKLGQALLQIGLVAVGYGLAGMFVGYAVAGLCAGAITFVLFSVNYGVPRRRHFASVFDFAKFSWFGSLRARSFSNADILVLGAFVPSGLVGIYSVAWSIAKLLDIFGSSIRATLFPEMSKLSAEGETGAITDLVNVSIAYTGLFLIPGLCGSVLLGDRILRIYGEEFAAGATVMWILVAAVLVYSYQRQLVNALNAIDRPDLSFRTNIVFVASNIVLNVVLISLYGWIGAAVATALSAAIGFALAAHYLNAELPLTIPGREIAYQWLSAGVMSAVVYAGLRLETSRGPLLNEYVSLAVLVAVGAGVYFLCLFVQSSRFRSTVRRNVPLDASGIPL</sequence>
<evidence type="ECO:0000256" key="6">
    <source>
        <dbReference type="SAM" id="Phobius"/>
    </source>
</evidence>
<feature type="transmembrane region" description="Helical" evidence="6">
    <location>
        <begin position="312"/>
        <end position="331"/>
    </location>
</feature>
<evidence type="ECO:0000256" key="4">
    <source>
        <dbReference type="ARBA" id="ARBA00022989"/>
    </source>
</evidence>
<dbReference type="EMBL" id="CP040332">
    <property type="protein sequence ID" value="QCS44899.1"/>
    <property type="molecule type" value="Genomic_DNA"/>
</dbReference>
<dbReference type="GO" id="GO:0005886">
    <property type="term" value="C:plasma membrane"/>
    <property type="evidence" value="ECO:0007669"/>
    <property type="project" value="UniProtKB-SubCell"/>
</dbReference>
<feature type="transmembrane region" description="Helical" evidence="6">
    <location>
        <begin position="7"/>
        <end position="27"/>
    </location>
</feature>
<feature type="transmembrane region" description="Helical" evidence="6">
    <location>
        <begin position="39"/>
        <end position="62"/>
    </location>
</feature>
<dbReference type="OrthoDB" id="112053at2157"/>